<dbReference type="Pfam" id="PF11188">
    <property type="entry name" value="DUF2975"/>
    <property type="match status" value="1"/>
</dbReference>
<feature type="transmembrane region" description="Helical" evidence="1">
    <location>
        <begin position="94"/>
        <end position="113"/>
    </location>
</feature>
<proteinExistence type="predicted"/>
<dbReference type="Proteomes" id="UP000072605">
    <property type="component" value="Unassembled WGS sequence"/>
</dbReference>
<dbReference type="InterPro" id="IPR021354">
    <property type="entry name" value="DUF2975"/>
</dbReference>
<accession>A0AAW3MFX4</accession>
<reference evidence="2 3" key="1">
    <citation type="journal article" date="2016" name="Front. Microbiol.">
        <title>Genomic Resource of Rice Seed Associated Bacteria.</title>
        <authorList>
            <person name="Midha S."/>
            <person name="Bansal K."/>
            <person name="Sharma S."/>
            <person name="Kumar N."/>
            <person name="Patil P.P."/>
            <person name="Chaudhry V."/>
            <person name="Patil P.B."/>
        </authorList>
    </citation>
    <scope>NUCLEOTIDE SEQUENCE [LARGE SCALE GENOMIC DNA]</scope>
    <source>
        <strain evidence="2 3">RSA11</strain>
    </source>
</reference>
<feature type="transmembrane region" description="Helical" evidence="1">
    <location>
        <begin position="119"/>
        <end position="148"/>
    </location>
</feature>
<organism evidence="2 3">
    <name type="scientific">Exiguobacterium indicum</name>
    <dbReference type="NCBI Taxonomy" id="296995"/>
    <lineage>
        <taxon>Bacteria</taxon>
        <taxon>Bacillati</taxon>
        <taxon>Bacillota</taxon>
        <taxon>Bacilli</taxon>
        <taxon>Bacillales</taxon>
        <taxon>Bacillales Family XII. Incertae Sedis</taxon>
        <taxon>Exiguobacterium</taxon>
    </lineage>
</organism>
<feature type="transmembrane region" description="Helical" evidence="1">
    <location>
        <begin position="12"/>
        <end position="37"/>
    </location>
</feature>
<keyword evidence="1" id="KW-0812">Transmembrane</keyword>
<protein>
    <submittedName>
        <fullName evidence="2">Uncharacterized protein</fullName>
    </submittedName>
</protein>
<keyword evidence="1" id="KW-0472">Membrane</keyword>
<evidence type="ECO:0000313" key="3">
    <source>
        <dbReference type="Proteomes" id="UP000072605"/>
    </source>
</evidence>
<sequence length="156" mass="17546">MNHFVWQVRFLRFIVFGIIFSLFGLAGLGILLVWHGITKNLLLERPGYSVLLTAYLIFIPTLLILFHALRILRYMSMAPPAFPLITASIQSMKLSFYIVAILTACLFPVFFYIGQIDDAPGLIIIGMGLILTPLTIGTLLACIQQLLLRYVLPMKS</sequence>
<dbReference type="RefSeq" id="WP_058713571.1">
    <property type="nucleotide sequence ID" value="NZ_LDQV01000018.1"/>
</dbReference>
<evidence type="ECO:0000256" key="1">
    <source>
        <dbReference type="SAM" id="Phobius"/>
    </source>
</evidence>
<gene>
    <name evidence="2" type="ORF">RSA11_07750</name>
</gene>
<comment type="caution">
    <text evidence="2">The sequence shown here is derived from an EMBL/GenBank/DDBJ whole genome shotgun (WGS) entry which is preliminary data.</text>
</comment>
<name>A0AAW3MFX4_9BACL</name>
<feature type="transmembrane region" description="Helical" evidence="1">
    <location>
        <begin position="49"/>
        <end position="73"/>
    </location>
</feature>
<dbReference type="EMBL" id="LDQV01000018">
    <property type="protein sequence ID" value="KTR27159.1"/>
    <property type="molecule type" value="Genomic_DNA"/>
</dbReference>
<keyword evidence="1" id="KW-1133">Transmembrane helix</keyword>
<evidence type="ECO:0000313" key="2">
    <source>
        <dbReference type="EMBL" id="KTR27159.1"/>
    </source>
</evidence>
<dbReference type="AlphaFoldDB" id="A0AAW3MFX4"/>